<evidence type="ECO:0000313" key="15">
    <source>
        <dbReference type="Proteomes" id="UP000261079"/>
    </source>
</evidence>
<reference evidence="15 16" key="3">
    <citation type="submission" date="2018-08" db="EMBL/GenBank/DDBJ databases">
        <title>A genome reference for cultivated species of the human gut microbiota.</title>
        <authorList>
            <person name="Zou Y."/>
            <person name="Xue W."/>
            <person name="Luo G."/>
        </authorList>
    </citation>
    <scope>NUCLEOTIDE SEQUENCE [LARGE SCALE GENOMIC DNA]</scope>
    <source>
        <strain evidence="11 16">AF36-11AT</strain>
        <strain evidence="12 15">AM42-11AC</strain>
    </source>
</reference>
<evidence type="ECO:0000256" key="7">
    <source>
        <dbReference type="HAMAP-Rule" id="MF_00658"/>
    </source>
</evidence>
<reference evidence="8 14" key="2">
    <citation type="submission" date="2017-10" db="EMBL/GenBank/DDBJ databases">
        <title>Complete Genome Sequence of Faecalibacterium prausnitzii isolated from the gut of healthy adult Indian.</title>
        <authorList>
            <person name="Bag S."/>
            <person name="Ghosh T.S."/>
            <person name="Das B."/>
        </authorList>
    </citation>
    <scope>NUCLEOTIDE SEQUENCE [LARGE SCALE GENOMIC DNA]</scope>
    <source>
        <strain evidence="8 14">Indica</strain>
    </source>
</reference>
<comment type="similarity">
    <text evidence="6 7">Belongs to the RNA methyltransferase RlmH family.</text>
</comment>
<dbReference type="InterPro" id="IPR029026">
    <property type="entry name" value="tRNA_m1G_MTases_N"/>
</dbReference>
<dbReference type="EMBL" id="NOUW01000021">
    <property type="protein sequence ID" value="PDX89334.1"/>
    <property type="molecule type" value="Genomic_DNA"/>
</dbReference>
<dbReference type="PANTHER" id="PTHR33603:SF1">
    <property type="entry name" value="RIBOSOMAL RNA LARGE SUBUNIT METHYLTRANSFERASE H"/>
    <property type="match status" value="1"/>
</dbReference>
<dbReference type="Proteomes" id="UP000220438">
    <property type="component" value="Unassembled WGS sequence"/>
</dbReference>
<evidence type="ECO:0000313" key="17">
    <source>
        <dbReference type="Proteomes" id="UP000461506"/>
    </source>
</evidence>
<reference evidence="10 13" key="1">
    <citation type="journal article" date="2017" name="Front. Microbiol.">
        <title>New Insights into the Diversity of the Genus Faecalibacterium.</title>
        <authorList>
            <person name="Benevides L."/>
            <person name="Burman S."/>
            <person name="Martin R."/>
            <person name="Robert V."/>
            <person name="Thomas M."/>
            <person name="Miquel S."/>
            <person name="Chain F."/>
            <person name="Sokol H."/>
            <person name="Bermudez-Humaran L.G."/>
            <person name="Morrison M."/>
            <person name="Langella P."/>
            <person name="Azevedo V.A."/>
            <person name="Chatel J.M."/>
            <person name="Soares S."/>
        </authorList>
    </citation>
    <scope>NUCLEOTIDE SEQUENCE [LARGE SCALE GENOMIC DNA]</scope>
    <source>
        <strain evidence="10 13">AHMP21</strain>
    </source>
</reference>
<dbReference type="NCBIfam" id="NF000985">
    <property type="entry name" value="PRK00103.1-3"/>
    <property type="match status" value="1"/>
</dbReference>
<dbReference type="EC" id="2.1.1.177" evidence="7"/>
<dbReference type="EMBL" id="QVEQ01000003">
    <property type="protein sequence ID" value="RGB72071.1"/>
    <property type="molecule type" value="Genomic_DNA"/>
</dbReference>
<evidence type="ECO:0000313" key="13">
    <source>
        <dbReference type="Proteomes" id="UP000220438"/>
    </source>
</evidence>
<keyword evidence="4 7" id="KW-0808">Transferase</keyword>
<evidence type="ECO:0000256" key="2">
    <source>
        <dbReference type="ARBA" id="ARBA00022552"/>
    </source>
</evidence>
<evidence type="ECO:0000313" key="10">
    <source>
        <dbReference type="EMBL" id="PDX89334.1"/>
    </source>
</evidence>
<proteinExistence type="inferred from homology"/>
<comment type="catalytic activity">
    <reaction evidence="7">
        <text>pseudouridine(1915) in 23S rRNA + S-adenosyl-L-methionine = N(3)-methylpseudouridine(1915) in 23S rRNA + S-adenosyl-L-homocysteine + H(+)</text>
        <dbReference type="Rhea" id="RHEA:42752"/>
        <dbReference type="Rhea" id="RHEA-COMP:10221"/>
        <dbReference type="Rhea" id="RHEA-COMP:10222"/>
        <dbReference type="ChEBI" id="CHEBI:15378"/>
        <dbReference type="ChEBI" id="CHEBI:57856"/>
        <dbReference type="ChEBI" id="CHEBI:59789"/>
        <dbReference type="ChEBI" id="CHEBI:65314"/>
        <dbReference type="ChEBI" id="CHEBI:74486"/>
        <dbReference type="EC" id="2.1.1.177"/>
    </reaction>
</comment>
<evidence type="ECO:0000256" key="1">
    <source>
        <dbReference type="ARBA" id="ARBA00022490"/>
    </source>
</evidence>
<evidence type="ECO:0000256" key="6">
    <source>
        <dbReference type="ARBA" id="ARBA00038303"/>
    </source>
</evidence>
<evidence type="ECO:0000256" key="5">
    <source>
        <dbReference type="ARBA" id="ARBA00022691"/>
    </source>
</evidence>
<keyword evidence="2 7" id="KW-0698">rRNA processing</keyword>
<comment type="subcellular location">
    <subcellularLocation>
        <location evidence="7">Cytoplasm</location>
    </subcellularLocation>
</comment>
<dbReference type="Proteomes" id="UP000223709">
    <property type="component" value="Chromosome"/>
</dbReference>
<evidence type="ECO:0000313" key="16">
    <source>
        <dbReference type="Proteomes" id="UP000261140"/>
    </source>
</evidence>
<dbReference type="GO" id="GO:0070038">
    <property type="term" value="F:rRNA (pseudouridine-N3-)-methyltransferase activity"/>
    <property type="evidence" value="ECO:0007669"/>
    <property type="project" value="UniProtKB-UniRule"/>
</dbReference>
<dbReference type="PANTHER" id="PTHR33603">
    <property type="entry name" value="METHYLTRANSFERASE"/>
    <property type="match status" value="1"/>
</dbReference>
<dbReference type="SUPFAM" id="SSF75217">
    <property type="entry name" value="alpha/beta knot"/>
    <property type="match status" value="1"/>
</dbReference>
<dbReference type="Proteomes" id="UP000261140">
    <property type="component" value="Unassembled WGS sequence"/>
</dbReference>
<dbReference type="NCBIfam" id="TIGR00246">
    <property type="entry name" value="tRNA_RlmH_YbeA"/>
    <property type="match status" value="1"/>
</dbReference>
<dbReference type="CDD" id="cd18081">
    <property type="entry name" value="RlmH-like"/>
    <property type="match status" value="1"/>
</dbReference>
<dbReference type="Proteomes" id="UP000261079">
    <property type="component" value="Unassembled WGS sequence"/>
</dbReference>
<dbReference type="EMBL" id="QVEZ01000001">
    <property type="protein sequence ID" value="RGC07250.1"/>
    <property type="molecule type" value="Genomic_DNA"/>
</dbReference>
<comment type="caution">
    <text evidence="7">Lacks conserved residue(s) required for the propagation of feature annotation.</text>
</comment>
<evidence type="ECO:0000313" key="11">
    <source>
        <dbReference type="EMBL" id="RGB72071.1"/>
    </source>
</evidence>
<evidence type="ECO:0000313" key="9">
    <source>
        <dbReference type="EMBL" id="MSC62243.1"/>
    </source>
</evidence>
<dbReference type="RefSeq" id="WP_097770974.1">
    <property type="nucleotide sequence ID" value="NZ_CABVEJ010000002.1"/>
</dbReference>
<sequence length="161" mass="17604">MQNIDLICIGKMNAKYFAEGVAEYQKRLAAFAAFRIIELPEEKIEEKNASDAVVKKALEKEGKAILSNVRKGAAIVAMCIEGRQISSDELAQFLADRANSGAGDVAFVIGSSHGLSDEVKKAAALRFSMGRITMPHQLARLVLTEQIYRACTINAGMKYHK</sequence>
<dbReference type="EMBL" id="WKQN01000002">
    <property type="protein sequence ID" value="MSC62243.1"/>
    <property type="molecule type" value="Genomic_DNA"/>
</dbReference>
<comment type="function">
    <text evidence="7">Specifically methylates the pseudouridine at position 1915 (m3Psi1915) in 23S rRNA.</text>
</comment>
<keyword evidence="1 7" id="KW-0963">Cytoplasm</keyword>
<reference evidence="9 17" key="4">
    <citation type="journal article" date="2019" name="Nat. Med.">
        <title>A library of human gut bacterial isolates paired with longitudinal multiomics data enables mechanistic microbiome research.</title>
        <authorList>
            <person name="Poyet M."/>
            <person name="Groussin M."/>
            <person name="Gibbons S.M."/>
            <person name="Avila-Pacheco J."/>
            <person name="Jiang X."/>
            <person name="Kearney S.M."/>
            <person name="Perrotta A.R."/>
            <person name="Berdy B."/>
            <person name="Zhao S."/>
            <person name="Lieberman T.D."/>
            <person name="Swanson P.K."/>
            <person name="Smith M."/>
            <person name="Roesemann S."/>
            <person name="Alexander J.E."/>
            <person name="Rich S.A."/>
            <person name="Livny J."/>
            <person name="Vlamakis H."/>
            <person name="Clish C."/>
            <person name="Bullock K."/>
            <person name="Deik A."/>
            <person name="Scott J."/>
            <person name="Pierce K.A."/>
            <person name="Xavier R.J."/>
            <person name="Alm E.J."/>
        </authorList>
    </citation>
    <scope>NUCLEOTIDE SEQUENCE [LARGE SCALE GENOMIC DNA]</scope>
    <source>
        <strain evidence="9 17">BIOML-A1</strain>
    </source>
</reference>
<dbReference type="PIRSF" id="PIRSF004505">
    <property type="entry name" value="MT_bac"/>
    <property type="match status" value="1"/>
</dbReference>
<evidence type="ECO:0000256" key="3">
    <source>
        <dbReference type="ARBA" id="ARBA00022603"/>
    </source>
</evidence>
<dbReference type="Gene3D" id="3.40.1280.10">
    <property type="match status" value="1"/>
</dbReference>
<evidence type="ECO:0000313" key="12">
    <source>
        <dbReference type="EMBL" id="RGC07250.1"/>
    </source>
</evidence>
<name>A0A2A7AIQ3_9FIRM</name>
<evidence type="ECO:0000313" key="14">
    <source>
        <dbReference type="Proteomes" id="UP000223709"/>
    </source>
</evidence>
<accession>A0A2A7AIQ3</accession>
<dbReference type="EMBL" id="CP023819">
    <property type="protein sequence ID" value="ATL89494.1"/>
    <property type="molecule type" value="Genomic_DNA"/>
</dbReference>
<dbReference type="InterPro" id="IPR029028">
    <property type="entry name" value="Alpha/beta_knot_MTases"/>
</dbReference>
<keyword evidence="5 7" id="KW-0949">S-adenosyl-L-methionine</keyword>
<dbReference type="InterPro" id="IPR003742">
    <property type="entry name" value="RlmH-like"/>
</dbReference>
<keyword evidence="3 7" id="KW-0489">Methyltransferase</keyword>
<feature type="binding site" evidence="7">
    <location>
        <begin position="129"/>
        <end position="134"/>
    </location>
    <ligand>
        <name>S-adenosyl-L-methionine</name>
        <dbReference type="ChEBI" id="CHEBI:59789"/>
    </ligand>
</feature>
<dbReference type="HAMAP" id="MF_00658">
    <property type="entry name" value="23SrRNA_methyltr_H"/>
    <property type="match status" value="1"/>
</dbReference>
<evidence type="ECO:0000313" key="8">
    <source>
        <dbReference type="EMBL" id="ATL89494.1"/>
    </source>
</evidence>
<dbReference type="GO" id="GO:0005737">
    <property type="term" value="C:cytoplasm"/>
    <property type="evidence" value="ECO:0007669"/>
    <property type="project" value="UniProtKB-SubCell"/>
</dbReference>
<evidence type="ECO:0000256" key="4">
    <source>
        <dbReference type="ARBA" id="ARBA00022679"/>
    </source>
</evidence>
<protein>
    <recommendedName>
        <fullName evidence="7">Ribosomal RNA large subunit methyltransferase H</fullName>
        <ecNumber evidence="7">2.1.1.177</ecNumber>
    </recommendedName>
    <alternativeName>
        <fullName evidence="7">23S rRNA (pseudouridine1915-N3)-methyltransferase</fullName>
    </alternativeName>
    <alternativeName>
        <fullName evidence="7">23S rRNA m3Psi1915 methyltransferase</fullName>
    </alternativeName>
    <alternativeName>
        <fullName evidence="7">rRNA (pseudouridine-N3-)-methyltransferase RlmH</fullName>
    </alternativeName>
</protein>
<dbReference type="AlphaFoldDB" id="A0A2A7AIQ3"/>
<dbReference type="Pfam" id="PF02590">
    <property type="entry name" value="SPOUT_MTase"/>
    <property type="match status" value="1"/>
</dbReference>
<gene>
    <name evidence="7 9" type="primary">rlmH</name>
    <name evidence="10" type="ORF">CHR61_08170</name>
    <name evidence="8" type="ORF">CRH10_03775</name>
    <name evidence="12" type="ORF">DW905_01385</name>
    <name evidence="11" type="ORF">DWZ89_06160</name>
    <name evidence="9" type="ORF">GKD95_02545</name>
</gene>
<comment type="subunit">
    <text evidence="7">Homodimer.</text>
</comment>
<feature type="binding site" evidence="7">
    <location>
        <position position="110"/>
    </location>
    <ligand>
        <name>S-adenosyl-L-methionine</name>
        <dbReference type="ChEBI" id="CHEBI:59789"/>
    </ligand>
</feature>
<organism evidence="9 17">
    <name type="scientific">Faecalibacterium prausnitzii</name>
    <dbReference type="NCBI Taxonomy" id="853"/>
    <lineage>
        <taxon>Bacteria</taxon>
        <taxon>Bacillati</taxon>
        <taxon>Bacillota</taxon>
        <taxon>Clostridia</taxon>
        <taxon>Eubacteriales</taxon>
        <taxon>Oscillospiraceae</taxon>
        <taxon>Faecalibacterium</taxon>
    </lineage>
</organism>
<dbReference type="Proteomes" id="UP000461506">
    <property type="component" value="Unassembled WGS sequence"/>
</dbReference>